<organism evidence="21 22">
    <name type="scientific">Diploscapter pachys</name>
    <dbReference type="NCBI Taxonomy" id="2018661"/>
    <lineage>
        <taxon>Eukaryota</taxon>
        <taxon>Metazoa</taxon>
        <taxon>Ecdysozoa</taxon>
        <taxon>Nematoda</taxon>
        <taxon>Chromadorea</taxon>
        <taxon>Rhabditida</taxon>
        <taxon>Rhabditina</taxon>
        <taxon>Rhabditomorpha</taxon>
        <taxon>Rhabditoidea</taxon>
        <taxon>Rhabditidae</taxon>
        <taxon>Diploscapter</taxon>
    </lineage>
</organism>
<comment type="caution">
    <text evidence="21">The sequence shown here is derived from an EMBL/GenBank/DDBJ whole genome shotgun (WGS) entry which is preliminary data.</text>
</comment>
<comment type="pathway">
    <text evidence="18">Cofactor biosynthesis; ubiquinone biosynthesis.</text>
</comment>
<dbReference type="PRINTS" id="PR00420">
    <property type="entry name" value="RNGMNOXGNASE"/>
</dbReference>
<evidence type="ECO:0000313" key="21">
    <source>
        <dbReference type="EMBL" id="PAV79717.1"/>
    </source>
</evidence>
<dbReference type="EC" id="1.14.15.45" evidence="18"/>
<feature type="domain" description="FAD-binding" evidence="20">
    <location>
        <begin position="323"/>
        <end position="588"/>
    </location>
</feature>
<evidence type="ECO:0000256" key="10">
    <source>
        <dbReference type="ARBA" id="ARBA00022792"/>
    </source>
</evidence>
<evidence type="ECO:0000256" key="7">
    <source>
        <dbReference type="ARBA" id="ARBA00022688"/>
    </source>
</evidence>
<sequence length="753" mass="83519">MSRVKLDQEGVGGFQRFATKYFLSCTAALVAETVTYPLDITKTRLQIARNKFTKGGMLRVTYDIIRREGPLMLWTGVGPAITRHYIYTGIRIGMYEWLRDLVHDKKDGVFPVHKAMMAGAVSGLVAQFAASPTDLVKVQMQMEGLRKLQGQTLRYTGAIGCFLSLYRTQGFFGLWIGWVPNCQRAALLNMADIATYDFVKHKLILNLDLQDNWLTHAMASCCAGFAAAVVSLPSDVVKTRMMDQIRHELDAKMDKKQKTTVDRYSGVIDCFVKIIKNEGFFSLYKGFLPSYIRMAPWSLTFWMLLRRSVKFYISSRKASSYFDAVIVGGGLVGNAMACAIGSNKNLQNLSVLLIESGTPKPVAKNPGVYSNRVSAVSPASIELFKKLQIWDRLQSYRVKKVNKLHVLDSCSNSEIFFDQPNAMQEIAYIIENDAMVGAMYEKLRDFPNITAKTGATVSQCSLTTSLSDLTTVVLSDGETIETSLLIGADGHKSKVREAMRVDYTSWDYEQHALVATVQVEPLGANDVAWQRFTSSGPIALLPLSDSLSSLIWTTSPQEAEKLKQLPPDNFIDQLNHALFTEDDQNDSVNQALFTVKKACGMVCNKSDEFKNSCIPHAISLQPDNRATFPLGLNHAHSYISLRSALIGDAAHRVHPLAGQGVNLGWSDVAILTNTIEDTVTQGGDLGSLTSLQEYDSIAQRNNVPVMVIIDWLNRLYKTDAPPLVLLRSLGLSAVNQMTPLKDFLIHRLSSSRA</sequence>
<keyword evidence="7 18" id="KW-0831">Ubiquinone biosynthesis</keyword>
<keyword evidence="12" id="KW-0809">Transit peptide</keyword>
<comment type="catalytic activity">
    <reaction evidence="18">
        <text>a 4-hydroxy-3-(all-trans-polyprenyl)benzoate + 2 reduced [2Fe-2S]-[ferredoxin] + O2 + 2 H(+) = a 3,4-dihydroxy-5-(all-trans-polyprenyl)benzoate + 2 oxidized [2Fe-2S]-[ferredoxin] + H2O</text>
        <dbReference type="Rhea" id="RHEA:81195"/>
        <dbReference type="Rhea" id="RHEA-COMP:9514"/>
        <dbReference type="Rhea" id="RHEA-COMP:10000"/>
        <dbReference type="Rhea" id="RHEA-COMP:10001"/>
        <dbReference type="Rhea" id="RHEA-COMP:10930"/>
        <dbReference type="ChEBI" id="CHEBI:15377"/>
        <dbReference type="ChEBI" id="CHEBI:15378"/>
        <dbReference type="ChEBI" id="CHEBI:15379"/>
        <dbReference type="ChEBI" id="CHEBI:33737"/>
        <dbReference type="ChEBI" id="CHEBI:33738"/>
        <dbReference type="ChEBI" id="CHEBI:64694"/>
        <dbReference type="ChEBI" id="CHEBI:78396"/>
        <dbReference type="EC" id="1.14.15.45"/>
    </reaction>
</comment>
<dbReference type="EC" id="1.14.15.46" evidence="18"/>
<gene>
    <name evidence="21" type="ORF">WR25_19091</name>
</gene>
<dbReference type="Gene3D" id="3.50.50.60">
    <property type="entry name" value="FAD/NAD(P)-binding domain"/>
    <property type="match status" value="2"/>
</dbReference>
<keyword evidence="16 18" id="KW-0496">Mitochondrion</keyword>
<dbReference type="InterPro" id="IPR002938">
    <property type="entry name" value="FAD-bd"/>
</dbReference>
<evidence type="ECO:0000256" key="4">
    <source>
        <dbReference type="ARBA" id="ARBA00006375"/>
    </source>
</evidence>
<dbReference type="SUPFAM" id="SSF103506">
    <property type="entry name" value="Mitochondrial carrier"/>
    <property type="match status" value="1"/>
</dbReference>
<comment type="subcellular location">
    <subcellularLocation>
        <location evidence="2">Mitochondrion inner membrane</location>
        <topology evidence="2">Multi-pass membrane protein</topology>
    </subcellularLocation>
    <subcellularLocation>
        <location evidence="18">Mitochondrion inner membrane</location>
        <topology evidence="18">Peripheral membrane protein</topology>
        <orientation evidence="18">Matrix side</orientation>
    </subcellularLocation>
</comment>
<dbReference type="FunFam" id="3.50.50.60:FF:000021">
    <property type="entry name" value="Ubiquinone biosynthesis monooxygenase COQ6"/>
    <property type="match status" value="1"/>
</dbReference>
<protein>
    <recommendedName>
        <fullName evidence="18">Ubiquinone biosynthesis monooxygenase COQ6, mitochondrial</fullName>
        <ecNumber evidence="18">1.14.15.45</ecNumber>
    </recommendedName>
    <alternativeName>
        <fullName evidence="18">2-methoxy-6-polyprenolphenol 4-hydroxylase</fullName>
        <ecNumber evidence="18">1.14.15.46</ecNumber>
    </alternativeName>
</protein>
<evidence type="ECO:0000256" key="18">
    <source>
        <dbReference type="HAMAP-Rule" id="MF_03193"/>
    </source>
</evidence>
<dbReference type="PROSITE" id="PS01304">
    <property type="entry name" value="UBIH"/>
    <property type="match status" value="1"/>
</dbReference>
<comment type="similarity">
    <text evidence="3 18">Belongs to the UbiH/COQ6 family.</text>
</comment>
<name>A0A2A2L0V3_9BILA</name>
<evidence type="ECO:0000256" key="6">
    <source>
        <dbReference type="ARBA" id="ARBA00022630"/>
    </source>
</evidence>
<dbReference type="HAMAP" id="MF_03193">
    <property type="entry name" value="COQ6_monooxygenase"/>
    <property type="match status" value="1"/>
</dbReference>
<proteinExistence type="inferred from homology"/>
<dbReference type="InterPro" id="IPR051205">
    <property type="entry name" value="UbiH/COQ6_monooxygenase"/>
</dbReference>
<dbReference type="FunFam" id="1.50.40.10:FF:000062">
    <property type="entry name" value="mitochondrial uncoupling protein 3"/>
    <property type="match status" value="1"/>
</dbReference>
<keyword evidence="15 18" id="KW-0503">Monooxygenase</keyword>
<evidence type="ECO:0000256" key="8">
    <source>
        <dbReference type="ARBA" id="ARBA00022692"/>
    </source>
</evidence>
<comment type="subunit">
    <text evidence="18">Component of a multi-subunit COQ enzyme complex.</text>
</comment>
<keyword evidence="10 18" id="KW-0999">Mitochondrion inner membrane</keyword>
<keyword evidence="14 18" id="KW-0560">Oxidoreductase</keyword>
<dbReference type="OrthoDB" id="756301at2759"/>
<evidence type="ECO:0000256" key="11">
    <source>
        <dbReference type="ARBA" id="ARBA00022827"/>
    </source>
</evidence>
<keyword evidence="17 18" id="KW-0472">Membrane</keyword>
<dbReference type="UniPathway" id="UPA00232"/>
<evidence type="ECO:0000256" key="13">
    <source>
        <dbReference type="ARBA" id="ARBA00022989"/>
    </source>
</evidence>
<keyword evidence="11 18" id="KW-0274">FAD</keyword>
<evidence type="ECO:0000256" key="9">
    <source>
        <dbReference type="ARBA" id="ARBA00022737"/>
    </source>
</evidence>
<evidence type="ECO:0000256" key="19">
    <source>
        <dbReference type="PROSITE-ProRule" id="PRU00282"/>
    </source>
</evidence>
<dbReference type="GO" id="GO:0071949">
    <property type="term" value="F:FAD binding"/>
    <property type="evidence" value="ECO:0007669"/>
    <property type="project" value="InterPro"/>
</dbReference>
<feature type="repeat" description="Solcar" evidence="19">
    <location>
        <begin position="15"/>
        <end position="101"/>
    </location>
</feature>
<dbReference type="STRING" id="2018661.A0A2A2L0V3"/>
<dbReference type="InterPro" id="IPR036188">
    <property type="entry name" value="FAD/NAD-bd_sf"/>
</dbReference>
<reference evidence="21 22" key="1">
    <citation type="journal article" date="2017" name="Curr. Biol.">
        <title>Genome architecture and evolution of a unichromosomal asexual nematode.</title>
        <authorList>
            <person name="Fradin H."/>
            <person name="Zegar C."/>
            <person name="Gutwein M."/>
            <person name="Lucas J."/>
            <person name="Kovtun M."/>
            <person name="Corcoran D."/>
            <person name="Baugh L.R."/>
            <person name="Kiontke K."/>
            <person name="Gunsalus K."/>
            <person name="Fitch D.H."/>
            <person name="Piano F."/>
        </authorList>
    </citation>
    <scope>NUCLEOTIDE SEQUENCE [LARGE SCALE GENOMIC DNA]</scope>
    <source>
        <strain evidence="21">PF1309</strain>
    </source>
</reference>
<dbReference type="InterPro" id="IPR018168">
    <property type="entry name" value="Ubi_Hdrlase_CS"/>
</dbReference>
<accession>A0A2A2L0V3</accession>
<comment type="catalytic activity">
    <reaction evidence="18">
        <text>a 2-methoxy-6-(all-trans-polyprenyl)phenol + 2 reduced [2Fe-2S]-[ferredoxin] + O2 + 2 H(+) = a 2-methoxy-6-(all-trans-polyprenyl)benzene-1,4-diol + 2 oxidized [2Fe-2S]-[ferredoxin] + H2O</text>
        <dbReference type="Rhea" id="RHEA:81183"/>
        <dbReference type="Rhea" id="RHEA-COMP:9551"/>
        <dbReference type="Rhea" id="RHEA-COMP:10000"/>
        <dbReference type="Rhea" id="RHEA-COMP:10001"/>
        <dbReference type="Rhea" id="RHEA-COMP:10858"/>
        <dbReference type="ChEBI" id="CHEBI:15377"/>
        <dbReference type="ChEBI" id="CHEBI:15378"/>
        <dbReference type="ChEBI" id="CHEBI:15379"/>
        <dbReference type="ChEBI" id="CHEBI:33737"/>
        <dbReference type="ChEBI" id="CHEBI:33738"/>
        <dbReference type="ChEBI" id="CHEBI:62731"/>
        <dbReference type="ChEBI" id="CHEBI:84166"/>
        <dbReference type="EC" id="1.14.15.46"/>
    </reaction>
</comment>
<dbReference type="FunFam" id="3.50.50.60:FF:000086">
    <property type="entry name" value="Ubiquinone biosynthesis monooxygenase COQ6, mitochondrial"/>
    <property type="match status" value="1"/>
</dbReference>
<dbReference type="PANTHER" id="PTHR43876:SF7">
    <property type="entry name" value="UBIQUINONE BIOSYNTHESIS MONOOXYGENASE COQ6, MITOCHONDRIAL"/>
    <property type="match status" value="1"/>
</dbReference>
<dbReference type="PANTHER" id="PTHR43876">
    <property type="entry name" value="UBIQUINONE BIOSYNTHESIS MONOOXYGENASE COQ6, MITOCHONDRIAL"/>
    <property type="match status" value="1"/>
</dbReference>
<dbReference type="NCBIfam" id="TIGR01988">
    <property type="entry name" value="Ubi-OHases"/>
    <property type="match status" value="1"/>
</dbReference>
<dbReference type="InterPro" id="IPR000689">
    <property type="entry name" value="UbQ_mOase_COQ6"/>
</dbReference>
<evidence type="ECO:0000256" key="5">
    <source>
        <dbReference type="ARBA" id="ARBA00022448"/>
    </source>
</evidence>
<keyword evidence="6 18" id="KW-0285">Flavoprotein</keyword>
<evidence type="ECO:0000256" key="14">
    <source>
        <dbReference type="ARBA" id="ARBA00023002"/>
    </source>
</evidence>
<evidence type="ECO:0000256" key="15">
    <source>
        <dbReference type="ARBA" id="ARBA00023033"/>
    </source>
</evidence>
<dbReference type="AlphaFoldDB" id="A0A2A2L0V3"/>
<feature type="repeat" description="Solcar" evidence="19">
    <location>
        <begin position="110"/>
        <end position="202"/>
    </location>
</feature>
<evidence type="ECO:0000256" key="12">
    <source>
        <dbReference type="ARBA" id="ARBA00022946"/>
    </source>
</evidence>
<dbReference type="GO" id="GO:0031314">
    <property type="term" value="C:extrinsic component of mitochondrial inner membrane"/>
    <property type="evidence" value="ECO:0007669"/>
    <property type="project" value="UniProtKB-UniRule"/>
</dbReference>
<evidence type="ECO:0000256" key="17">
    <source>
        <dbReference type="ARBA" id="ARBA00023136"/>
    </source>
</evidence>
<keyword evidence="13" id="KW-1133">Transmembrane helix</keyword>
<evidence type="ECO:0000313" key="22">
    <source>
        <dbReference type="Proteomes" id="UP000218231"/>
    </source>
</evidence>
<evidence type="ECO:0000256" key="2">
    <source>
        <dbReference type="ARBA" id="ARBA00004448"/>
    </source>
</evidence>
<keyword evidence="8 19" id="KW-0812">Transmembrane</keyword>
<dbReference type="InterPro" id="IPR023395">
    <property type="entry name" value="MCP_dom_sf"/>
</dbReference>
<dbReference type="InterPro" id="IPR018108">
    <property type="entry name" value="MCP_transmembrane"/>
</dbReference>
<dbReference type="EMBL" id="LIAE01007377">
    <property type="protein sequence ID" value="PAV79717.1"/>
    <property type="molecule type" value="Genomic_DNA"/>
</dbReference>
<dbReference type="PROSITE" id="PS50920">
    <property type="entry name" value="SOLCAR"/>
    <property type="match status" value="3"/>
</dbReference>
<dbReference type="Pfam" id="PF00153">
    <property type="entry name" value="Mito_carr"/>
    <property type="match status" value="3"/>
</dbReference>
<comment type="cofactor">
    <cofactor evidence="1 18">
        <name>FAD</name>
        <dbReference type="ChEBI" id="CHEBI:57692"/>
    </cofactor>
</comment>
<evidence type="ECO:0000256" key="16">
    <source>
        <dbReference type="ARBA" id="ARBA00023128"/>
    </source>
</evidence>
<evidence type="ECO:0000259" key="20">
    <source>
        <dbReference type="Pfam" id="PF01494"/>
    </source>
</evidence>
<evidence type="ECO:0000256" key="1">
    <source>
        <dbReference type="ARBA" id="ARBA00001974"/>
    </source>
</evidence>
<evidence type="ECO:0000256" key="3">
    <source>
        <dbReference type="ARBA" id="ARBA00005349"/>
    </source>
</evidence>
<dbReference type="SUPFAM" id="SSF51905">
    <property type="entry name" value="FAD/NAD(P)-binding domain"/>
    <property type="match status" value="1"/>
</dbReference>
<feature type="repeat" description="Solcar" evidence="19">
    <location>
        <begin position="211"/>
        <end position="311"/>
    </location>
</feature>
<comment type="function">
    <text evidence="18">FAD-dependent monooxygenase required for two non-consecutive steps during ubiquinone biosynthesis. Required for the C5-ring hydroxylation during ubiquinone biosynthesis by catalyzing the hydroxylation of 4-hydroxy-3-(all-trans-polyprenyl)benzoic acid to 3,4-dihydroxy-5-(all-trans-polyprenyl)benzoic acid. Also acts downstream of coq4, for the C1-hydroxylation during ubiquinone biosynthesis by catalyzing the hydroxylation of 2-methoxy-6-(all-trans-polyprenyl)phenol to 2-methoxy-6-(all-trans-polyprenyl)benzene-1,4-diol. The electrons required for the hydroxylation reaction are funneled indirectly to coq6 from NADPH via a ferredoxin/ferredoxin reductase system.</text>
</comment>
<dbReference type="Pfam" id="PF01494">
    <property type="entry name" value="FAD_binding_3"/>
    <property type="match status" value="2"/>
</dbReference>
<dbReference type="GO" id="GO:0016712">
    <property type="term" value="F:oxidoreductase activity, acting on paired donors, with incorporation or reduction of molecular oxygen, reduced flavin or flavoprotein as one donor, and incorporation of one atom of oxygen"/>
    <property type="evidence" value="ECO:0007669"/>
    <property type="project" value="UniProtKB-UniRule"/>
</dbReference>
<keyword evidence="5" id="KW-0813">Transport</keyword>
<dbReference type="Gene3D" id="1.50.40.10">
    <property type="entry name" value="Mitochondrial carrier domain"/>
    <property type="match status" value="1"/>
</dbReference>
<dbReference type="InterPro" id="IPR010971">
    <property type="entry name" value="UbiH/COQ6"/>
</dbReference>
<dbReference type="Proteomes" id="UP000218231">
    <property type="component" value="Unassembled WGS sequence"/>
</dbReference>
<dbReference type="GO" id="GO:0120538">
    <property type="term" value="F:2-methoxy-6-polyprenolphenol 4-hydroxylase activity"/>
    <property type="evidence" value="ECO:0007669"/>
    <property type="project" value="UniProtKB-EC"/>
</dbReference>
<dbReference type="NCBIfam" id="TIGR01989">
    <property type="entry name" value="COQ6"/>
    <property type="match status" value="1"/>
</dbReference>
<keyword evidence="22" id="KW-1185">Reference proteome</keyword>
<feature type="domain" description="FAD-binding" evidence="20">
    <location>
        <begin position="609"/>
        <end position="680"/>
    </location>
</feature>
<comment type="similarity">
    <text evidence="4">Belongs to the mitochondrial carrier (TC 2.A.29) family.</text>
</comment>
<dbReference type="GO" id="GO:0106364">
    <property type="term" value="F:4-hydroxy-3-all-trans-polyprenylbenzoate oxygenase activity"/>
    <property type="evidence" value="ECO:0007669"/>
    <property type="project" value="UniProtKB-EC"/>
</dbReference>
<keyword evidence="9" id="KW-0677">Repeat</keyword>